<dbReference type="Gene3D" id="3.30.710.10">
    <property type="entry name" value="Potassium Channel Kv1.1, Chain A"/>
    <property type="match status" value="2"/>
</dbReference>
<dbReference type="SUPFAM" id="SSF48403">
    <property type="entry name" value="Ankyrin repeat"/>
    <property type="match status" value="1"/>
</dbReference>
<dbReference type="SMART" id="SM00248">
    <property type="entry name" value="ANK"/>
    <property type="match status" value="2"/>
</dbReference>
<keyword evidence="2 3" id="KW-0040">ANK repeat</keyword>
<dbReference type="Pfam" id="PF13637">
    <property type="entry name" value="Ank_4"/>
    <property type="match status" value="1"/>
</dbReference>
<dbReference type="PANTHER" id="PTHR46231:SF1">
    <property type="entry name" value="ANKYRIN REPEAT AND BTB_POZ DOMAIN-CONTAINING PROTEIN 1"/>
    <property type="match status" value="1"/>
</dbReference>
<dbReference type="KEGG" id="tgb:HG536_0F03170"/>
<sequence length="518" mass="59397">MNKIFSELCYACRVGDKENVDRLASTGVNLNAVDEFDNSPLFLASLCGHEEVVKLLLERGAVCDRDRYEGARCIYGALTDSIRDILLQYDISKAVDLNQPFVMHLSSLLKESAYQTHDICITSLGSKQNNRLRLHKFILNTRSPGFAGQVDFFNGGKHCIEIPSSVSPTVLEIVTKFIYLVPVLHEIDARDMNCLIDLSALWGMSELKEFLERVRHVIDPSEKSTMMVEYQHRITERAREQLCCFVNDNILRNAVDVGPNLSLRSQELISMFNSSAFPDLIVVVENSMGLKRFYPCHLAILSRSNYFKIMFDLPLAECFAYKQFKAYRNIPSPTEIPTVSFPPCEFEVAELLLRYLYYDASEIPWQYAMDVLLIADHLLEDRVKSMAAVVITQSKDILEEYSIFQILYLGWETRMERLEHYAAKIVANDIQRYAKDPELKKAIMLSSTRISIRQETDSIEFVDDMRYYLLQKYAFEADDVEFLGEEDDEDLLKASGFSDYMKDNSTIEALLGKLNLQA</sequence>
<evidence type="ECO:0000313" key="5">
    <source>
        <dbReference type="EMBL" id="QLL33992.1"/>
    </source>
</evidence>
<dbReference type="GeneID" id="59327207"/>
<gene>
    <name evidence="5" type="ORF">HG536_0F03170</name>
</gene>
<dbReference type="RefSeq" id="XP_037140666.1">
    <property type="nucleotide sequence ID" value="XM_037284770.1"/>
</dbReference>
<dbReference type="AlphaFoldDB" id="A0A7G3ZKF6"/>
<dbReference type="Pfam" id="PF00651">
    <property type="entry name" value="BTB"/>
    <property type="match status" value="1"/>
</dbReference>
<name>A0A7G3ZKF6_9SACH</name>
<proteinExistence type="predicted"/>
<dbReference type="InterPro" id="IPR000210">
    <property type="entry name" value="BTB/POZ_dom"/>
</dbReference>
<evidence type="ECO:0000256" key="2">
    <source>
        <dbReference type="ARBA" id="ARBA00023043"/>
    </source>
</evidence>
<dbReference type="InterPro" id="IPR011333">
    <property type="entry name" value="SKP1/BTB/POZ_sf"/>
</dbReference>
<keyword evidence="1" id="KW-0677">Repeat</keyword>
<dbReference type="PROSITE" id="PS50088">
    <property type="entry name" value="ANK_REPEAT"/>
    <property type="match status" value="1"/>
</dbReference>
<dbReference type="GO" id="GO:0000151">
    <property type="term" value="C:ubiquitin ligase complex"/>
    <property type="evidence" value="ECO:0007669"/>
    <property type="project" value="TreeGrafter"/>
</dbReference>
<dbReference type="PANTHER" id="PTHR46231">
    <property type="entry name" value="ANKYRIN REPEAT AND BTB/POZ DOMAIN-CONTAINING PROTEIN 1"/>
    <property type="match status" value="1"/>
</dbReference>
<dbReference type="EMBL" id="CP059251">
    <property type="protein sequence ID" value="QLL33992.1"/>
    <property type="molecule type" value="Genomic_DNA"/>
</dbReference>
<dbReference type="SUPFAM" id="SSF54695">
    <property type="entry name" value="POZ domain"/>
    <property type="match status" value="2"/>
</dbReference>
<accession>A0A7G3ZKF6</accession>
<keyword evidence="6" id="KW-1185">Reference proteome</keyword>
<dbReference type="InterPro" id="IPR044515">
    <property type="entry name" value="ABTB1"/>
</dbReference>
<dbReference type="InterPro" id="IPR036770">
    <property type="entry name" value="Ankyrin_rpt-contain_sf"/>
</dbReference>
<evidence type="ECO:0000259" key="4">
    <source>
        <dbReference type="PROSITE" id="PS50097"/>
    </source>
</evidence>
<protein>
    <recommendedName>
        <fullName evidence="4">BTB domain-containing protein</fullName>
    </recommendedName>
</protein>
<reference evidence="5 6" key="1">
    <citation type="submission" date="2020-06" db="EMBL/GenBank/DDBJ databases">
        <title>The yeast mating-type switching endonuclease HO is a domesticated member of an unorthodox homing genetic element family.</title>
        <authorList>
            <person name="Coughlan A.Y."/>
            <person name="Lombardi L."/>
            <person name="Braun-Galleani S."/>
            <person name="Martos A.R."/>
            <person name="Galeote V."/>
            <person name="Bigey F."/>
            <person name="Dequin S."/>
            <person name="Byrne K.P."/>
            <person name="Wolfe K.H."/>
        </authorList>
    </citation>
    <scope>NUCLEOTIDE SEQUENCE [LARGE SCALE GENOMIC DNA]</scope>
    <source>
        <strain evidence="5 6">CBS764</strain>
    </source>
</reference>
<evidence type="ECO:0000313" key="6">
    <source>
        <dbReference type="Proteomes" id="UP000515788"/>
    </source>
</evidence>
<dbReference type="InterPro" id="IPR002110">
    <property type="entry name" value="Ankyrin_rpt"/>
</dbReference>
<dbReference type="SMART" id="SM00225">
    <property type="entry name" value="BTB"/>
    <property type="match status" value="2"/>
</dbReference>
<dbReference type="Gene3D" id="1.25.40.20">
    <property type="entry name" value="Ankyrin repeat-containing domain"/>
    <property type="match status" value="1"/>
</dbReference>
<feature type="repeat" description="ANK" evidence="3">
    <location>
        <begin position="36"/>
        <end position="61"/>
    </location>
</feature>
<dbReference type="OrthoDB" id="684045at2759"/>
<evidence type="ECO:0000256" key="1">
    <source>
        <dbReference type="ARBA" id="ARBA00022737"/>
    </source>
</evidence>
<evidence type="ECO:0000256" key="3">
    <source>
        <dbReference type="PROSITE-ProRule" id="PRU00023"/>
    </source>
</evidence>
<dbReference type="PROSITE" id="PS50297">
    <property type="entry name" value="ANK_REP_REGION"/>
    <property type="match status" value="1"/>
</dbReference>
<dbReference type="Proteomes" id="UP000515788">
    <property type="component" value="Chromosome 6"/>
</dbReference>
<organism evidence="5 6">
    <name type="scientific">Torulaspora globosa</name>
    <dbReference type="NCBI Taxonomy" id="48254"/>
    <lineage>
        <taxon>Eukaryota</taxon>
        <taxon>Fungi</taxon>
        <taxon>Dikarya</taxon>
        <taxon>Ascomycota</taxon>
        <taxon>Saccharomycotina</taxon>
        <taxon>Saccharomycetes</taxon>
        <taxon>Saccharomycetales</taxon>
        <taxon>Saccharomycetaceae</taxon>
        <taxon>Torulaspora</taxon>
    </lineage>
</organism>
<dbReference type="PROSITE" id="PS50097">
    <property type="entry name" value="BTB"/>
    <property type="match status" value="1"/>
</dbReference>
<dbReference type="GO" id="GO:0005737">
    <property type="term" value="C:cytoplasm"/>
    <property type="evidence" value="ECO:0007669"/>
    <property type="project" value="TreeGrafter"/>
</dbReference>
<feature type="domain" description="BTB" evidence="4">
    <location>
        <begin position="278"/>
        <end position="365"/>
    </location>
</feature>